<protein>
    <submittedName>
        <fullName evidence="6">DNA-binding transcriptional regulator, LysR family</fullName>
    </submittedName>
</protein>
<dbReference type="EMBL" id="FOIE01000004">
    <property type="protein sequence ID" value="SET33940.1"/>
    <property type="molecule type" value="Genomic_DNA"/>
</dbReference>
<evidence type="ECO:0000259" key="5">
    <source>
        <dbReference type="PROSITE" id="PS50931"/>
    </source>
</evidence>
<keyword evidence="3 6" id="KW-0238">DNA-binding</keyword>
<evidence type="ECO:0000256" key="2">
    <source>
        <dbReference type="ARBA" id="ARBA00023015"/>
    </source>
</evidence>
<evidence type="ECO:0000313" key="7">
    <source>
        <dbReference type="Proteomes" id="UP000198507"/>
    </source>
</evidence>
<evidence type="ECO:0000256" key="4">
    <source>
        <dbReference type="ARBA" id="ARBA00023163"/>
    </source>
</evidence>
<dbReference type="InterPro" id="IPR036390">
    <property type="entry name" value="WH_DNA-bd_sf"/>
</dbReference>
<gene>
    <name evidence="6" type="ORF">SAMN04488546_2040</name>
</gene>
<evidence type="ECO:0000313" key="6">
    <source>
        <dbReference type="EMBL" id="SET33940.1"/>
    </source>
</evidence>
<reference evidence="7" key="1">
    <citation type="submission" date="2016-10" db="EMBL/GenBank/DDBJ databases">
        <authorList>
            <person name="Varghese N."/>
            <person name="Submissions S."/>
        </authorList>
    </citation>
    <scope>NUCLEOTIDE SEQUENCE [LARGE SCALE GENOMIC DNA]</scope>
    <source>
        <strain evidence="7">DSM 44209</strain>
    </source>
</reference>
<dbReference type="GO" id="GO:0005829">
    <property type="term" value="C:cytosol"/>
    <property type="evidence" value="ECO:0007669"/>
    <property type="project" value="TreeGrafter"/>
</dbReference>
<dbReference type="SUPFAM" id="SSF53850">
    <property type="entry name" value="Periplasmic binding protein-like II"/>
    <property type="match status" value="1"/>
</dbReference>
<dbReference type="SUPFAM" id="SSF46785">
    <property type="entry name" value="Winged helix' DNA-binding domain"/>
    <property type="match status" value="1"/>
</dbReference>
<dbReference type="Gene3D" id="1.10.10.10">
    <property type="entry name" value="Winged helix-like DNA-binding domain superfamily/Winged helix DNA-binding domain"/>
    <property type="match status" value="1"/>
</dbReference>
<accession>A0A1I0DP00</accession>
<dbReference type="PRINTS" id="PR00039">
    <property type="entry name" value="HTHLYSR"/>
</dbReference>
<dbReference type="InterPro" id="IPR050950">
    <property type="entry name" value="HTH-type_LysR_regulators"/>
</dbReference>
<dbReference type="InterPro" id="IPR000847">
    <property type="entry name" value="LysR_HTH_N"/>
</dbReference>
<dbReference type="Pfam" id="PF00126">
    <property type="entry name" value="HTH_1"/>
    <property type="match status" value="1"/>
</dbReference>
<proteinExistence type="inferred from homology"/>
<dbReference type="AlphaFoldDB" id="A0A1I0DP00"/>
<dbReference type="Gene3D" id="3.40.190.290">
    <property type="match status" value="1"/>
</dbReference>
<dbReference type="RefSeq" id="WP_091443286.1">
    <property type="nucleotide sequence ID" value="NZ_FOIE01000004.1"/>
</dbReference>
<feature type="domain" description="HTH lysR-type" evidence="5">
    <location>
        <begin position="1"/>
        <end position="58"/>
    </location>
</feature>
<sequence length="312" mass="32932">MDVRQLTYFLAVVEAMNFGRAAEQLHIAQPSLSQAIGTLERELGVPLFHRVGRGIVLSDAGAQLIEPARQVVRDLEAARAAARSARGLQRGRVELVAMPSPGMEPLSTLVRDFTAAHPAMTVTADAAFTPDEVVQAVKAGRAELGLLGAASPPHTGGLRVLPIEEQPLVLISPPEEEPGDHGPVDGPTGRTVTREALAGARLIVSRQGSLVRSLVDDILASGVDAHIVVEVEHRTSILPMVLAGVGHAVLPSSWMPLARRSGARVRRIEPAVLLRIALISRTGTLTPAAQAFVACVERYVSDPGTAARPGEP</sequence>
<dbReference type="OrthoDB" id="3181812at2"/>
<dbReference type="Pfam" id="PF03466">
    <property type="entry name" value="LysR_substrate"/>
    <property type="match status" value="1"/>
</dbReference>
<dbReference type="GO" id="GO:0003700">
    <property type="term" value="F:DNA-binding transcription factor activity"/>
    <property type="evidence" value="ECO:0007669"/>
    <property type="project" value="InterPro"/>
</dbReference>
<dbReference type="GO" id="GO:0003677">
    <property type="term" value="F:DNA binding"/>
    <property type="evidence" value="ECO:0007669"/>
    <property type="project" value="UniProtKB-KW"/>
</dbReference>
<comment type="similarity">
    <text evidence="1">Belongs to the LysR transcriptional regulatory family.</text>
</comment>
<dbReference type="InterPro" id="IPR005119">
    <property type="entry name" value="LysR_subst-bd"/>
</dbReference>
<evidence type="ECO:0000256" key="3">
    <source>
        <dbReference type="ARBA" id="ARBA00023125"/>
    </source>
</evidence>
<evidence type="ECO:0000256" key="1">
    <source>
        <dbReference type="ARBA" id="ARBA00009437"/>
    </source>
</evidence>
<dbReference type="PANTHER" id="PTHR30419">
    <property type="entry name" value="HTH-TYPE TRANSCRIPTIONAL REGULATOR YBHD"/>
    <property type="match status" value="1"/>
</dbReference>
<dbReference type="FunFam" id="1.10.10.10:FF:000001">
    <property type="entry name" value="LysR family transcriptional regulator"/>
    <property type="match status" value="1"/>
</dbReference>
<keyword evidence="2" id="KW-0805">Transcription regulation</keyword>
<keyword evidence="7" id="KW-1185">Reference proteome</keyword>
<dbReference type="PROSITE" id="PS50931">
    <property type="entry name" value="HTH_LYSR"/>
    <property type="match status" value="1"/>
</dbReference>
<name>A0A1I0DP00_9ACTN</name>
<organism evidence="6 7">
    <name type="scientific">Geodermatophilus poikilotrophus</name>
    <dbReference type="NCBI Taxonomy" id="1333667"/>
    <lineage>
        <taxon>Bacteria</taxon>
        <taxon>Bacillati</taxon>
        <taxon>Actinomycetota</taxon>
        <taxon>Actinomycetes</taxon>
        <taxon>Geodermatophilales</taxon>
        <taxon>Geodermatophilaceae</taxon>
        <taxon>Geodermatophilus</taxon>
    </lineage>
</organism>
<keyword evidence="4" id="KW-0804">Transcription</keyword>
<dbReference type="Proteomes" id="UP000198507">
    <property type="component" value="Unassembled WGS sequence"/>
</dbReference>
<dbReference type="InterPro" id="IPR036388">
    <property type="entry name" value="WH-like_DNA-bd_sf"/>
</dbReference>